<dbReference type="EMBL" id="JAROYP010000001">
    <property type="protein sequence ID" value="MDH5159818.1"/>
    <property type="molecule type" value="Genomic_DNA"/>
</dbReference>
<reference evidence="1" key="1">
    <citation type="submission" date="2023-03" db="EMBL/GenBank/DDBJ databases">
        <title>Bacterial isolates from washroom surfaces on a university campus.</title>
        <authorList>
            <person name="Holman D.B."/>
            <person name="Gzyl K.E."/>
            <person name="Taheri A.E."/>
        </authorList>
    </citation>
    <scope>NUCLEOTIDE SEQUENCE</scope>
    <source>
        <strain evidence="1">RD03</strain>
    </source>
</reference>
<organism evidence="1 2">
    <name type="scientific">Heyndrickxia oleronia</name>
    <dbReference type="NCBI Taxonomy" id="38875"/>
    <lineage>
        <taxon>Bacteria</taxon>
        <taxon>Bacillati</taxon>
        <taxon>Bacillota</taxon>
        <taxon>Bacilli</taxon>
        <taxon>Bacillales</taxon>
        <taxon>Bacillaceae</taxon>
        <taxon>Heyndrickxia</taxon>
    </lineage>
</organism>
<dbReference type="Proteomes" id="UP001159179">
    <property type="component" value="Unassembled WGS sequence"/>
</dbReference>
<evidence type="ECO:0000313" key="2">
    <source>
        <dbReference type="Proteomes" id="UP001159179"/>
    </source>
</evidence>
<dbReference type="RefSeq" id="WP_180213151.1">
    <property type="nucleotide sequence ID" value="NZ_JAROYP010000001.1"/>
</dbReference>
<name>A0AAW6SRD4_9BACI</name>
<evidence type="ECO:0000313" key="1">
    <source>
        <dbReference type="EMBL" id="MDH5159818.1"/>
    </source>
</evidence>
<sequence>MHRIFQIHHIPPWVLFNQPKRYRLFVYASEQLAEEERKKGGNTNGV</sequence>
<dbReference type="AlphaFoldDB" id="A0AAW6SRD4"/>
<gene>
    <name evidence="1" type="ORF">P5X88_02655</name>
</gene>
<protein>
    <submittedName>
        <fullName evidence="1">Uncharacterized protein</fullName>
    </submittedName>
</protein>
<accession>A0AAW6SRD4</accession>
<comment type="caution">
    <text evidence="1">The sequence shown here is derived from an EMBL/GenBank/DDBJ whole genome shotgun (WGS) entry which is preliminary data.</text>
</comment>
<proteinExistence type="predicted"/>